<evidence type="ECO:0000313" key="9">
    <source>
        <dbReference type="Proteomes" id="UP000657931"/>
    </source>
</evidence>
<protein>
    <submittedName>
        <fullName evidence="8">ABC transporter permease</fullName>
    </submittedName>
</protein>
<dbReference type="PANTHER" id="PTHR30294">
    <property type="entry name" value="MEMBRANE COMPONENT OF ABC TRANSPORTER YHHJ-RELATED"/>
    <property type="match status" value="1"/>
</dbReference>
<keyword evidence="4 6" id="KW-1133">Transmembrane helix</keyword>
<feature type="transmembrane region" description="Helical" evidence="6">
    <location>
        <begin position="176"/>
        <end position="197"/>
    </location>
</feature>
<evidence type="ECO:0000256" key="5">
    <source>
        <dbReference type="ARBA" id="ARBA00023136"/>
    </source>
</evidence>
<comment type="caution">
    <text evidence="8">The sequence shown here is derived from an EMBL/GenBank/DDBJ whole genome shotgun (WGS) entry which is preliminary data.</text>
</comment>
<evidence type="ECO:0000313" key="8">
    <source>
        <dbReference type="EMBL" id="MBD7937703.1"/>
    </source>
</evidence>
<evidence type="ECO:0000256" key="4">
    <source>
        <dbReference type="ARBA" id="ARBA00022989"/>
    </source>
</evidence>
<dbReference type="InterPro" id="IPR013525">
    <property type="entry name" value="ABC2_TM"/>
</dbReference>
<evidence type="ECO:0000259" key="7">
    <source>
        <dbReference type="Pfam" id="PF12698"/>
    </source>
</evidence>
<proteinExistence type="predicted"/>
<reference evidence="8 9" key="1">
    <citation type="submission" date="2020-08" db="EMBL/GenBank/DDBJ databases">
        <title>A Genomic Blueprint of the Chicken Gut Microbiome.</title>
        <authorList>
            <person name="Gilroy R."/>
            <person name="Ravi A."/>
            <person name="Getino M."/>
            <person name="Pursley I."/>
            <person name="Horton D.L."/>
            <person name="Alikhan N.-F."/>
            <person name="Baker D."/>
            <person name="Gharbi K."/>
            <person name="Hall N."/>
            <person name="Watson M."/>
            <person name="Adriaenssens E.M."/>
            <person name="Foster-Nyarko E."/>
            <person name="Jarju S."/>
            <person name="Secka A."/>
            <person name="Antonio M."/>
            <person name="Oren A."/>
            <person name="Chaudhuri R."/>
            <person name="La Ragione R.M."/>
            <person name="Hildebrand F."/>
            <person name="Pallen M.J."/>
        </authorList>
    </citation>
    <scope>NUCLEOTIDE SEQUENCE [LARGE SCALE GENOMIC DNA]</scope>
    <source>
        <strain evidence="8 9">Sa5YUA1</strain>
    </source>
</reference>
<feature type="transmembrane region" description="Helical" evidence="6">
    <location>
        <begin position="17"/>
        <end position="36"/>
    </location>
</feature>
<keyword evidence="9" id="KW-1185">Reference proteome</keyword>
<keyword evidence="2" id="KW-1003">Cell membrane</keyword>
<accession>A0ABR8QQC8</accession>
<feature type="transmembrane region" description="Helical" evidence="6">
    <location>
        <begin position="253"/>
        <end position="278"/>
    </location>
</feature>
<comment type="subcellular location">
    <subcellularLocation>
        <location evidence="1">Cell membrane</location>
        <topology evidence="1">Multi-pass membrane protein</topology>
    </subcellularLocation>
</comment>
<dbReference type="InterPro" id="IPR051449">
    <property type="entry name" value="ABC-2_transporter_component"/>
</dbReference>
<feature type="transmembrane region" description="Helical" evidence="6">
    <location>
        <begin position="217"/>
        <end position="241"/>
    </location>
</feature>
<dbReference type="Proteomes" id="UP000657931">
    <property type="component" value="Unassembled WGS sequence"/>
</dbReference>
<gene>
    <name evidence="8" type="ORF">H9655_11795</name>
</gene>
<evidence type="ECO:0000256" key="3">
    <source>
        <dbReference type="ARBA" id="ARBA00022692"/>
    </source>
</evidence>
<feature type="transmembrane region" description="Helical" evidence="6">
    <location>
        <begin position="342"/>
        <end position="364"/>
    </location>
</feature>
<name>A0ABR8QQC8_9BACI</name>
<feature type="transmembrane region" description="Helical" evidence="6">
    <location>
        <begin position="284"/>
        <end position="303"/>
    </location>
</feature>
<keyword evidence="5 6" id="KW-0472">Membrane</keyword>
<dbReference type="RefSeq" id="WP_191814167.1">
    <property type="nucleotide sequence ID" value="NZ_JACSQT010000005.1"/>
</dbReference>
<dbReference type="EMBL" id="JACSQT010000005">
    <property type="protein sequence ID" value="MBD7937703.1"/>
    <property type="molecule type" value="Genomic_DNA"/>
</dbReference>
<sequence>MFPVVKAQLKKDIRSPWLVILLTLGSILFTYIFTYVNNNEQTQTTIPIFSSDFNSSEVEEKWEPLLNANQDYVFVITDESEAHADVEEGNSEAAIRLSESDYQIIAASNTQAVQLVEDYVHTVFTQEAQLEAASGSEDIEATRKQIGGYLEDAPLQMQTESIEDGEVPEYNMQLQLLFGFTLFLAMFTIGFKVNGVTSDKISGVWDRMILSPVSKTAMYAGHLFYSFFIGFIQICIVLVIFNYVMDYNLGHNFGMLLTVSAVFTLSMVSLAMLFTGFIKTPEQFNMIFPSIIPIVPVISGVYMPPGLISNPVLLFIADLFPLVHAMEALMDIALFDAGWNEVTLPLVLMLLIGVICMGVGVNLVERRTK</sequence>
<dbReference type="Pfam" id="PF12698">
    <property type="entry name" value="ABC2_membrane_3"/>
    <property type="match status" value="1"/>
</dbReference>
<organism evidence="8 9">
    <name type="scientific">Cytobacillus stercorigallinarum</name>
    <dbReference type="NCBI Taxonomy" id="2762240"/>
    <lineage>
        <taxon>Bacteria</taxon>
        <taxon>Bacillati</taxon>
        <taxon>Bacillota</taxon>
        <taxon>Bacilli</taxon>
        <taxon>Bacillales</taxon>
        <taxon>Bacillaceae</taxon>
        <taxon>Cytobacillus</taxon>
    </lineage>
</organism>
<evidence type="ECO:0000256" key="1">
    <source>
        <dbReference type="ARBA" id="ARBA00004651"/>
    </source>
</evidence>
<evidence type="ECO:0000256" key="6">
    <source>
        <dbReference type="SAM" id="Phobius"/>
    </source>
</evidence>
<evidence type="ECO:0000256" key="2">
    <source>
        <dbReference type="ARBA" id="ARBA00022475"/>
    </source>
</evidence>
<keyword evidence="3 6" id="KW-0812">Transmembrane</keyword>
<dbReference type="PANTHER" id="PTHR30294:SF29">
    <property type="entry name" value="MULTIDRUG ABC TRANSPORTER PERMEASE YBHS-RELATED"/>
    <property type="match status" value="1"/>
</dbReference>
<feature type="domain" description="ABC-2 type transporter transmembrane" evidence="7">
    <location>
        <begin position="18"/>
        <end position="359"/>
    </location>
</feature>